<evidence type="ECO:0000256" key="2">
    <source>
        <dbReference type="ARBA" id="ARBA00022840"/>
    </source>
</evidence>
<dbReference type="InterPro" id="IPR003593">
    <property type="entry name" value="AAA+_ATPase"/>
</dbReference>
<dbReference type="PANTHER" id="PTHR43038">
    <property type="entry name" value="ATP-BINDING CASSETTE, SUB-FAMILY H, MEMBER 1"/>
    <property type="match status" value="1"/>
</dbReference>
<evidence type="ECO:0000313" key="6">
    <source>
        <dbReference type="Proteomes" id="UP000199341"/>
    </source>
</evidence>
<name>A0A1H0BRA3_9ACTN</name>
<proteinExistence type="predicted"/>
<feature type="compositionally biased region" description="Basic and acidic residues" evidence="3">
    <location>
        <begin position="1"/>
        <end position="14"/>
    </location>
</feature>
<evidence type="ECO:0000259" key="4">
    <source>
        <dbReference type="PROSITE" id="PS50893"/>
    </source>
</evidence>
<dbReference type="PROSITE" id="PS00211">
    <property type="entry name" value="ABC_TRANSPORTER_1"/>
    <property type="match status" value="1"/>
</dbReference>
<reference evidence="5 6" key="1">
    <citation type="submission" date="2016-10" db="EMBL/GenBank/DDBJ databases">
        <authorList>
            <person name="de Groot N.N."/>
        </authorList>
    </citation>
    <scope>NUCLEOTIDE SEQUENCE [LARGE SCALE GENOMIC DNA]</scope>
    <source>
        <strain evidence="5 6">CGMCC 4.2022</strain>
    </source>
</reference>
<dbReference type="InterPro" id="IPR027417">
    <property type="entry name" value="P-loop_NTPase"/>
</dbReference>
<keyword evidence="1" id="KW-0547">Nucleotide-binding</keyword>
<dbReference type="PANTHER" id="PTHR43038:SF3">
    <property type="entry name" value="ABC TRANSPORTER G FAMILY MEMBER 20 ISOFORM X1"/>
    <property type="match status" value="1"/>
</dbReference>
<organism evidence="5 6">
    <name type="scientific">Actinacidiphila guanduensis</name>
    <dbReference type="NCBI Taxonomy" id="310781"/>
    <lineage>
        <taxon>Bacteria</taxon>
        <taxon>Bacillati</taxon>
        <taxon>Actinomycetota</taxon>
        <taxon>Actinomycetes</taxon>
        <taxon>Kitasatosporales</taxon>
        <taxon>Streptomycetaceae</taxon>
        <taxon>Actinacidiphila</taxon>
    </lineage>
</organism>
<keyword evidence="2 5" id="KW-0067">ATP-binding</keyword>
<feature type="domain" description="ABC transporter" evidence="4">
    <location>
        <begin position="21"/>
        <end position="244"/>
    </location>
</feature>
<feature type="region of interest" description="Disordered" evidence="3">
    <location>
        <begin position="257"/>
        <end position="279"/>
    </location>
</feature>
<evidence type="ECO:0000313" key="5">
    <source>
        <dbReference type="EMBL" id="SDN48148.1"/>
    </source>
</evidence>
<dbReference type="STRING" id="310781.SAMN05216259_104275"/>
<dbReference type="Proteomes" id="UP000199341">
    <property type="component" value="Unassembled WGS sequence"/>
</dbReference>
<feature type="compositionally biased region" description="Basic and acidic residues" evidence="3">
    <location>
        <begin position="257"/>
        <end position="271"/>
    </location>
</feature>
<dbReference type="AlphaFoldDB" id="A0A1H0BRA3"/>
<sequence>MSRTVPGERGEEASPARQAPPEGWGVFGATVVLDRTTALDDVTLATPRGEVTAVVGGDGAGKTTLLRTLVGRVRVSAGRVSAPPPVRCGFMPTGASGVWLDLSVAENLDFVAAAHRIGGRALADRRAELLAAAGLAGAVDRLAQDLSGGMRQKLAFCLAILHRPDLLVLDEPSTGVDPVSRVDLWRLISRAAAEDTAVVMATTYLDEAERATTCLVLDHGATLASGAPAAILAGTPGTLTTGRAPAGPAELSWRRGYETRSWHPGPPRDGEEPISADMEDSVIAYTLAAQHSGDAS</sequence>
<dbReference type="OrthoDB" id="9804819at2"/>
<dbReference type="InterPro" id="IPR003439">
    <property type="entry name" value="ABC_transporter-like_ATP-bd"/>
</dbReference>
<dbReference type="RefSeq" id="WP_093784052.1">
    <property type="nucleotide sequence ID" value="NZ_FNIE01000004.1"/>
</dbReference>
<evidence type="ECO:0000256" key="3">
    <source>
        <dbReference type="SAM" id="MobiDB-lite"/>
    </source>
</evidence>
<dbReference type="Pfam" id="PF00005">
    <property type="entry name" value="ABC_tran"/>
    <property type="match status" value="1"/>
</dbReference>
<dbReference type="GO" id="GO:0005524">
    <property type="term" value="F:ATP binding"/>
    <property type="evidence" value="ECO:0007669"/>
    <property type="project" value="UniProtKB-KW"/>
</dbReference>
<dbReference type="SMART" id="SM00382">
    <property type="entry name" value="AAA"/>
    <property type="match status" value="1"/>
</dbReference>
<feature type="region of interest" description="Disordered" evidence="3">
    <location>
        <begin position="1"/>
        <end position="22"/>
    </location>
</feature>
<keyword evidence="6" id="KW-1185">Reference proteome</keyword>
<dbReference type="InterPro" id="IPR017871">
    <property type="entry name" value="ABC_transporter-like_CS"/>
</dbReference>
<dbReference type="EMBL" id="FNIE01000004">
    <property type="protein sequence ID" value="SDN48148.1"/>
    <property type="molecule type" value="Genomic_DNA"/>
</dbReference>
<dbReference type="CDD" id="cd03230">
    <property type="entry name" value="ABC_DR_subfamily_A"/>
    <property type="match status" value="1"/>
</dbReference>
<dbReference type="SUPFAM" id="SSF52540">
    <property type="entry name" value="P-loop containing nucleoside triphosphate hydrolases"/>
    <property type="match status" value="1"/>
</dbReference>
<evidence type="ECO:0000256" key="1">
    <source>
        <dbReference type="ARBA" id="ARBA00022741"/>
    </source>
</evidence>
<dbReference type="Gene3D" id="3.40.50.300">
    <property type="entry name" value="P-loop containing nucleotide triphosphate hydrolases"/>
    <property type="match status" value="1"/>
</dbReference>
<protein>
    <submittedName>
        <fullName evidence="5">ABC-2 type transport system ATP-binding protein</fullName>
    </submittedName>
</protein>
<gene>
    <name evidence="5" type="ORF">SAMN05216259_104275</name>
</gene>
<accession>A0A1H0BRA3</accession>
<dbReference type="PROSITE" id="PS50893">
    <property type="entry name" value="ABC_TRANSPORTER_2"/>
    <property type="match status" value="1"/>
</dbReference>
<dbReference type="GO" id="GO:0016887">
    <property type="term" value="F:ATP hydrolysis activity"/>
    <property type="evidence" value="ECO:0007669"/>
    <property type="project" value="InterPro"/>
</dbReference>